<proteinExistence type="predicted"/>
<dbReference type="EMBL" id="SJOL01010838">
    <property type="protein sequence ID" value="TGZ50438.1"/>
    <property type="molecule type" value="Genomic_DNA"/>
</dbReference>
<reference evidence="1 2" key="1">
    <citation type="journal article" date="2019" name="BMC Genomics">
        <title>New insights from Opisthorchis felineus genome: update on genomics of the epidemiologically important liver flukes.</title>
        <authorList>
            <person name="Ershov N.I."/>
            <person name="Mordvinov V.A."/>
            <person name="Prokhortchouk E.B."/>
            <person name="Pakharukova M.Y."/>
            <person name="Gunbin K.V."/>
            <person name="Ustyantsev K."/>
            <person name="Genaev M.A."/>
            <person name="Blinov A.G."/>
            <person name="Mazur A."/>
            <person name="Boulygina E."/>
            <person name="Tsygankova S."/>
            <person name="Khrameeva E."/>
            <person name="Chekanov N."/>
            <person name="Fan G."/>
            <person name="Xiao A."/>
            <person name="Zhang H."/>
            <person name="Xu X."/>
            <person name="Yang H."/>
            <person name="Solovyev V."/>
            <person name="Lee S.M."/>
            <person name="Liu X."/>
            <person name="Afonnikov D.A."/>
            <person name="Skryabin K.G."/>
        </authorList>
    </citation>
    <scope>NUCLEOTIDE SEQUENCE [LARGE SCALE GENOMIC DNA]</scope>
    <source>
        <strain evidence="1">AK-0245</strain>
        <tissue evidence="1">Whole organism</tissue>
    </source>
</reference>
<dbReference type="OrthoDB" id="6270076at2759"/>
<protein>
    <submittedName>
        <fullName evidence="1">Uncharacterized protein</fullName>
    </submittedName>
</protein>
<dbReference type="AlphaFoldDB" id="A0A4S2KR87"/>
<gene>
    <name evidence="1" type="ORF">CRM22_010830</name>
</gene>
<sequence length="165" mass="18299">MWRTSICSLLCFAGIGVGKTTMLNIALIIVYEPEEKTEDSLCGFLKTVAPGWTDDIFSRCRLAESSDKLVRFLVQMDENKLPATIRGLEGEELLFKVAQLLHAGHNACRISTGFAKDTSEEAQTDIFVSTAESEDICPKNIPKDQWMFLTEKPQVCCSQKAQTGS</sequence>
<evidence type="ECO:0000313" key="2">
    <source>
        <dbReference type="Proteomes" id="UP000308267"/>
    </source>
</evidence>
<dbReference type="Proteomes" id="UP000308267">
    <property type="component" value="Unassembled WGS sequence"/>
</dbReference>
<evidence type="ECO:0000313" key="1">
    <source>
        <dbReference type="EMBL" id="TGZ50438.1"/>
    </source>
</evidence>
<keyword evidence="2" id="KW-1185">Reference proteome</keyword>
<accession>A0A4S2KR87</accession>
<comment type="caution">
    <text evidence="1">The sequence shown here is derived from an EMBL/GenBank/DDBJ whole genome shotgun (WGS) entry which is preliminary data.</text>
</comment>
<organism evidence="1 2">
    <name type="scientific">Opisthorchis felineus</name>
    <dbReference type="NCBI Taxonomy" id="147828"/>
    <lineage>
        <taxon>Eukaryota</taxon>
        <taxon>Metazoa</taxon>
        <taxon>Spiralia</taxon>
        <taxon>Lophotrochozoa</taxon>
        <taxon>Platyhelminthes</taxon>
        <taxon>Trematoda</taxon>
        <taxon>Digenea</taxon>
        <taxon>Opisthorchiida</taxon>
        <taxon>Opisthorchiata</taxon>
        <taxon>Opisthorchiidae</taxon>
        <taxon>Opisthorchis</taxon>
    </lineage>
</organism>
<name>A0A4S2KR87_OPIFE</name>